<dbReference type="KEGG" id="sniv:SFSGTM_20300"/>
<feature type="transmembrane region" description="Helical" evidence="9">
    <location>
        <begin position="394"/>
        <end position="417"/>
    </location>
</feature>
<dbReference type="Pfam" id="PF00999">
    <property type="entry name" value="Na_H_Exchanger"/>
    <property type="match status" value="1"/>
</dbReference>
<dbReference type="GO" id="GO:1902600">
    <property type="term" value="P:proton transmembrane transport"/>
    <property type="evidence" value="ECO:0007669"/>
    <property type="project" value="InterPro"/>
</dbReference>
<gene>
    <name evidence="11" type="ORF">SFSGTM_20300</name>
</gene>
<feature type="domain" description="Cation/H+ exchanger transmembrane" evidence="10">
    <location>
        <begin position="15"/>
        <end position="417"/>
    </location>
</feature>
<keyword evidence="7" id="KW-0406">Ion transport</keyword>
<sequence>MTNAHWFLLVGGLLLTMGLTSSILKRLPITSAMIYLAVGILVGPSVLGIFHFNPLKESALLEVLTEVAVLISLFSAGVKMPVPFSFVRWRTPILLATASMTITVALIAAFAYYVLDLPLGAGVLLGAILAPTDPVLATDVQIRHPGDHDQLRFTLTCEAGMNDGSAFPFVMLGLGLLGLHDIGDYGVHWILIDVLWATVAAITIGIVSGVTLAYAGHKLRGKTTDNHLIYDFLGLGLIGVVYGLCVQIGAWGFLAVFFSAVALRQTELRFASTNESFSNLDIEVNSTTYDLPPTVSEGSLVFKEHLERLSEVVLVLLIGGTLFQSSWSFRAVGLALFVFIVARPVSVYIGLLATRTSGRIRGMAGWFGVRGIGSLYYLMYAIQNGLPEDLSLELVKLTLIVITLSIIVHGFSVKPLMGRFQRHRK</sequence>
<dbReference type="GO" id="GO:0005886">
    <property type="term" value="C:plasma membrane"/>
    <property type="evidence" value="ECO:0007669"/>
    <property type="project" value="UniProtKB-SubCell"/>
</dbReference>
<dbReference type="GO" id="GO:0015297">
    <property type="term" value="F:antiporter activity"/>
    <property type="evidence" value="ECO:0007669"/>
    <property type="project" value="UniProtKB-KW"/>
</dbReference>
<evidence type="ECO:0000256" key="4">
    <source>
        <dbReference type="ARBA" id="ARBA00022475"/>
    </source>
</evidence>
<protein>
    <submittedName>
        <fullName evidence="11">Sodium:proton antiporter</fullName>
    </submittedName>
</protein>
<feature type="transmembrane region" description="Helical" evidence="9">
    <location>
        <begin position="93"/>
        <end position="115"/>
    </location>
</feature>
<dbReference type="PANTHER" id="PTHR32507">
    <property type="entry name" value="NA(+)/H(+) ANTIPORTER 1"/>
    <property type="match status" value="1"/>
</dbReference>
<evidence type="ECO:0000313" key="12">
    <source>
        <dbReference type="Proteomes" id="UP000463939"/>
    </source>
</evidence>
<keyword evidence="4" id="KW-1003">Cell membrane</keyword>
<feature type="transmembrane region" description="Helical" evidence="9">
    <location>
        <begin position="235"/>
        <end position="263"/>
    </location>
</feature>
<dbReference type="Gene3D" id="1.20.1530.20">
    <property type="match status" value="1"/>
</dbReference>
<organism evidence="11 12">
    <name type="scientific">Sulfuriferula nivalis</name>
    <dbReference type="NCBI Taxonomy" id="2675298"/>
    <lineage>
        <taxon>Bacteria</taxon>
        <taxon>Pseudomonadati</taxon>
        <taxon>Pseudomonadota</taxon>
        <taxon>Betaproteobacteria</taxon>
        <taxon>Nitrosomonadales</taxon>
        <taxon>Sulfuricellaceae</taxon>
        <taxon>Sulfuriferula</taxon>
    </lineage>
</organism>
<evidence type="ECO:0000256" key="9">
    <source>
        <dbReference type="SAM" id="Phobius"/>
    </source>
</evidence>
<evidence type="ECO:0000256" key="1">
    <source>
        <dbReference type="ARBA" id="ARBA00004651"/>
    </source>
</evidence>
<keyword evidence="3" id="KW-0050">Antiport</keyword>
<evidence type="ECO:0000256" key="3">
    <source>
        <dbReference type="ARBA" id="ARBA00022449"/>
    </source>
</evidence>
<proteinExistence type="predicted"/>
<feature type="transmembrane region" description="Helical" evidence="9">
    <location>
        <begin position="194"/>
        <end position="215"/>
    </location>
</feature>
<keyword evidence="2" id="KW-0813">Transport</keyword>
<keyword evidence="6 9" id="KW-1133">Transmembrane helix</keyword>
<evidence type="ECO:0000256" key="8">
    <source>
        <dbReference type="ARBA" id="ARBA00023136"/>
    </source>
</evidence>
<dbReference type="Proteomes" id="UP000463939">
    <property type="component" value="Chromosome"/>
</dbReference>
<dbReference type="PANTHER" id="PTHR32507:SF8">
    <property type="entry name" value="CNH1P"/>
    <property type="match status" value="1"/>
</dbReference>
<dbReference type="RefSeq" id="WP_162085118.1">
    <property type="nucleotide sequence ID" value="NZ_AP021881.1"/>
</dbReference>
<keyword evidence="12" id="KW-1185">Reference proteome</keyword>
<feature type="transmembrane region" description="Helical" evidence="9">
    <location>
        <begin position="6"/>
        <end position="24"/>
    </location>
</feature>
<dbReference type="InterPro" id="IPR038770">
    <property type="entry name" value="Na+/solute_symporter_sf"/>
</dbReference>
<feature type="transmembrane region" description="Helical" evidence="9">
    <location>
        <begin position="333"/>
        <end position="351"/>
    </location>
</feature>
<evidence type="ECO:0000259" key="10">
    <source>
        <dbReference type="Pfam" id="PF00999"/>
    </source>
</evidence>
<accession>A0A809SA32</accession>
<keyword evidence="8 9" id="KW-0472">Membrane</keyword>
<comment type="subcellular location">
    <subcellularLocation>
        <location evidence="1">Cell membrane</location>
        <topology evidence="1">Multi-pass membrane protein</topology>
    </subcellularLocation>
</comment>
<reference evidence="12" key="1">
    <citation type="submission" date="2019-11" db="EMBL/GenBank/DDBJ databases">
        <title>Isolation and characterization of a novel species in the genus Sulfuriferula.</title>
        <authorList>
            <person name="Mochizuki J."/>
            <person name="Kojima H."/>
            <person name="Fukui M."/>
        </authorList>
    </citation>
    <scope>NUCLEOTIDE SEQUENCE [LARGE SCALE GENOMIC DNA]</scope>
    <source>
        <strain evidence="12">SGTM</strain>
    </source>
</reference>
<dbReference type="AlphaFoldDB" id="A0A809SA32"/>
<dbReference type="EMBL" id="AP021881">
    <property type="protein sequence ID" value="BBP01322.1"/>
    <property type="molecule type" value="Genomic_DNA"/>
</dbReference>
<name>A0A809SA32_9PROT</name>
<dbReference type="InterPro" id="IPR006153">
    <property type="entry name" value="Cation/H_exchanger_TM"/>
</dbReference>
<evidence type="ECO:0000313" key="11">
    <source>
        <dbReference type="EMBL" id="BBP01322.1"/>
    </source>
</evidence>
<feature type="transmembrane region" description="Helical" evidence="9">
    <location>
        <begin position="59"/>
        <end position="81"/>
    </location>
</feature>
<evidence type="ECO:0000256" key="6">
    <source>
        <dbReference type="ARBA" id="ARBA00022989"/>
    </source>
</evidence>
<feature type="transmembrane region" description="Helical" evidence="9">
    <location>
        <begin position="33"/>
        <end position="53"/>
    </location>
</feature>
<evidence type="ECO:0000256" key="7">
    <source>
        <dbReference type="ARBA" id="ARBA00023065"/>
    </source>
</evidence>
<evidence type="ECO:0000256" key="5">
    <source>
        <dbReference type="ARBA" id="ARBA00022692"/>
    </source>
</evidence>
<feature type="transmembrane region" description="Helical" evidence="9">
    <location>
        <begin position="363"/>
        <end position="382"/>
    </location>
</feature>
<evidence type="ECO:0000256" key="2">
    <source>
        <dbReference type="ARBA" id="ARBA00022448"/>
    </source>
</evidence>
<keyword evidence="5 9" id="KW-0812">Transmembrane</keyword>